<dbReference type="InterPro" id="IPR027417">
    <property type="entry name" value="P-loop_NTPase"/>
</dbReference>
<name>G0GCX9_WINT7</name>
<dbReference type="GO" id="GO:0005524">
    <property type="term" value="F:ATP binding"/>
    <property type="evidence" value="ECO:0007669"/>
    <property type="project" value="UniProtKB-KW"/>
</dbReference>
<dbReference type="PANTHER" id="PTHR30473:SF1">
    <property type="entry name" value="PHOH-LIKE PROTEIN"/>
    <property type="match status" value="1"/>
</dbReference>
<dbReference type="PANTHER" id="PTHR30473">
    <property type="entry name" value="PROTEIN PHOH"/>
    <property type="match status" value="1"/>
</dbReference>
<evidence type="ECO:0000313" key="8">
    <source>
        <dbReference type="EMBL" id="AEJ61271.1"/>
    </source>
</evidence>
<dbReference type="KEGG" id="stq:Spith_0999"/>
<dbReference type="STRING" id="869211.Spith_0999"/>
<comment type="similarity">
    <text evidence="2">Belongs to the PhoH family.</text>
</comment>
<evidence type="ECO:0000313" key="9">
    <source>
        <dbReference type="Proteomes" id="UP000007254"/>
    </source>
</evidence>
<dbReference type="Proteomes" id="UP000007254">
    <property type="component" value="Chromosome"/>
</dbReference>
<organism evidence="8 9">
    <name type="scientific">Winmispira thermophila (strain ATCC 700085 / DSM 6578 / Z-1203)</name>
    <name type="common">Spirochaeta thermophila</name>
    <dbReference type="NCBI Taxonomy" id="869211"/>
    <lineage>
        <taxon>Bacteria</taxon>
        <taxon>Pseudomonadati</taxon>
        <taxon>Spirochaetota</taxon>
        <taxon>Spirochaetia</taxon>
        <taxon>Winmispirales</taxon>
        <taxon>Winmispiraceae</taxon>
        <taxon>Winmispira</taxon>
    </lineage>
</organism>
<evidence type="ECO:0000256" key="5">
    <source>
        <dbReference type="ARBA" id="ARBA00022840"/>
    </source>
</evidence>
<evidence type="ECO:0000256" key="4">
    <source>
        <dbReference type="ARBA" id="ARBA00022741"/>
    </source>
</evidence>
<evidence type="ECO:0000256" key="2">
    <source>
        <dbReference type="ARBA" id="ARBA00010393"/>
    </source>
</evidence>
<evidence type="ECO:0000259" key="7">
    <source>
        <dbReference type="Pfam" id="PF02562"/>
    </source>
</evidence>
<dbReference type="Gene3D" id="3.40.50.300">
    <property type="entry name" value="P-loop containing nucleotide triphosphate hydrolases"/>
    <property type="match status" value="1"/>
</dbReference>
<accession>G0GCX9</accession>
<comment type="subcellular location">
    <subcellularLocation>
        <location evidence="1">Cytoplasm</location>
    </subcellularLocation>
</comment>
<protein>
    <recommendedName>
        <fullName evidence="6">PhoH-like protein</fullName>
    </recommendedName>
</protein>
<dbReference type="GO" id="GO:0005829">
    <property type="term" value="C:cytosol"/>
    <property type="evidence" value="ECO:0007669"/>
    <property type="project" value="TreeGrafter"/>
</dbReference>
<dbReference type="OrthoDB" id="9773137at2"/>
<keyword evidence="3" id="KW-0963">Cytoplasm</keyword>
<dbReference type="InterPro" id="IPR003714">
    <property type="entry name" value="PhoH"/>
</dbReference>
<dbReference type="SUPFAM" id="SSF52540">
    <property type="entry name" value="P-loop containing nucleoside triphosphate hydrolases"/>
    <property type="match status" value="1"/>
</dbReference>
<proteinExistence type="inferred from homology"/>
<reference evidence="8 9" key="1">
    <citation type="submission" date="2011-06" db="EMBL/GenBank/DDBJ databases">
        <title>The complete genome of Spirochaeta thermophila DSM 6578.</title>
        <authorList>
            <consortium name="US DOE Joint Genome Institute (JGI-PGF)"/>
            <person name="Lucas S."/>
            <person name="Lapidus A."/>
            <person name="Bruce D."/>
            <person name="Goodwin L."/>
            <person name="Pitluck S."/>
            <person name="Peters L."/>
            <person name="Kyrpides N."/>
            <person name="Mavromatis K."/>
            <person name="Ivanova N."/>
            <person name="Mikailova N."/>
            <person name="Pagani I."/>
            <person name="Chertkov O."/>
            <person name="Detter J.C."/>
            <person name="Tapia R."/>
            <person name="Han C."/>
            <person name="Land M."/>
            <person name="Hauser L."/>
            <person name="Markowitz V."/>
            <person name="Cheng J.-F."/>
            <person name="Hugenholtz P."/>
            <person name="Woyke T."/>
            <person name="Wu D."/>
            <person name="Spring S."/>
            <person name="Merkhoffer B."/>
            <person name="Schneider S."/>
            <person name="Klenk H.-P."/>
            <person name="Eisen J.A."/>
        </authorList>
    </citation>
    <scope>NUCLEOTIDE SEQUENCE [LARGE SCALE GENOMIC DNA]</scope>
    <source>
        <strain evidence="9">ATCC 700085 / DSM 6578 / Z-1203</strain>
    </source>
</reference>
<dbReference type="InterPro" id="IPR051451">
    <property type="entry name" value="PhoH2-like"/>
</dbReference>
<dbReference type="FunFam" id="3.40.50.300:FF:000013">
    <property type="entry name" value="PhoH family ATPase"/>
    <property type="match status" value="1"/>
</dbReference>
<sequence length="323" mass="36610">MVNERSKKGYTIVVEDNALLAGICGAHDENLVLFEHILDAPIRTRGNEITILSDDAGKIRALKKVVEELRYHVQRGHLPGRYLIESLFDSAFRDAEEETQLLKDVSISIRGGQTTIFPRTYNQAVYIQAMREHTMVFAIGPAGTGKTFLAVAHALEELISRKRKKLVLTRPVVEAGERLGFLPGDLLQKINPYLKPLYDAIDALIPLDMYQKMEEQRMIEIIPLAYMRGRSLDNSYIILDEAQNTTREQMKMFLTRLGQNSKAVITGDVTQIDLPDPGRSGLLHAESILQGIDEIRFSYFTREDVVRNPLVKKIIEAYERDPS</sequence>
<keyword evidence="5" id="KW-0067">ATP-binding</keyword>
<gene>
    <name evidence="8" type="ordered locus">Spith_0999</name>
</gene>
<dbReference type="Pfam" id="PF02562">
    <property type="entry name" value="PhoH"/>
    <property type="match status" value="1"/>
</dbReference>
<feature type="domain" description="PhoH-like protein" evidence="7">
    <location>
        <begin position="116"/>
        <end position="319"/>
    </location>
</feature>
<dbReference type="HOGENOM" id="CLU_051654_0_1_12"/>
<keyword evidence="4" id="KW-0547">Nucleotide-binding</keyword>
<evidence type="ECO:0000256" key="6">
    <source>
        <dbReference type="ARBA" id="ARBA00039970"/>
    </source>
</evidence>
<keyword evidence="9" id="KW-1185">Reference proteome</keyword>
<dbReference type="EMBL" id="CP002903">
    <property type="protein sequence ID" value="AEJ61271.1"/>
    <property type="molecule type" value="Genomic_DNA"/>
</dbReference>
<evidence type="ECO:0000256" key="1">
    <source>
        <dbReference type="ARBA" id="ARBA00004496"/>
    </source>
</evidence>
<evidence type="ECO:0000256" key="3">
    <source>
        <dbReference type="ARBA" id="ARBA00022490"/>
    </source>
</evidence>
<dbReference type="AlphaFoldDB" id="G0GCX9"/>
<dbReference type="RefSeq" id="WP_014624631.1">
    <property type="nucleotide sequence ID" value="NC_017583.1"/>
</dbReference>